<evidence type="ECO:0000313" key="1">
    <source>
        <dbReference type="EMBL" id="KAH7440687.1"/>
    </source>
</evidence>
<protein>
    <submittedName>
        <fullName evidence="1">Uncharacterized protein</fullName>
    </submittedName>
</protein>
<dbReference type="AlphaFoldDB" id="A0A8T2UX01"/>
<comment type="caution">
    <text evidence="1">The sequence shown here is derived from an EMBL/GenBank/DDBJ whole genome shotgun (WGS) entry which is preliminary data.</text>
</comment>
<name>A0A8T2UX01_CERRI</name>
<sequence length="88" mass="9544">MADISQKLFFISTSDVSIPLLSGTSSAHISFPPSIVVYPGAPTAVASGASTAAAFHKRVSKLMKIFYISKTKKLLMLIKPNFTIQWKN</sequence>
<dbReference type="EMBL" id="CM035408">
    <property type="protein sequence ID" value="KAH7440687.1"/>
    <property type="molecule type" value="Genomic_DNA"/>
</dbReference>
<evidence type="ECO:0000313" key="2">
    <source>
        <dbReference type="Proteomes" id="UP000825935"/>
    </source>
</evidence>
<organism evidence="1 2">
    <name type="scientific">Ceratopteris richardii</name>
    <name type="common">Triangle waterfern</name>
    <dbReference type="NCBI Taxonomy" id="49495"/>
    <lineage>
        <taxon>Eukaryota</taxon>
        <taxon>Viridiplantae</taxon>
        <taxon>Streptophyta</taxon>
        <taxon>Embryophyta</taxon>
        <taxon>Tracheophyta</taxon>
        <taxon>Polypodiopsida</taxon>
        <taxon>Polypodiidae</taxon>
        <taxon>Polypodiales</taxon>
        <taxon>Pteridineae</taxon>
        <taxon>Pteridaceae</taxon>
        <taxon>Parkerioideae</taxon>
        <taxon>Ceratopteris</taxon>
    </lineage>
</organism>
<dbReference type="Proteomes" id="UP000825935">
    <property type="component" value="Chromosome 3"/>
</dbReference>
<dbReference type="OrthoDB" id="1880850at2759"/>
<accession>A0A8T2UX01</accession>
<reference evidence="1" key="1">
    <citation type="submission" date="2021-08" db="EMBL/GenBank/DDBJ databases">
        <title>WGS assembly of Ceratopteris richardii.</title>
        <authorList>
            <person name="Marchant D.B."/>
            <person name="Chen G."/>
            <person name="Jenkins J."/>
            <person name="Shu S."/>
            <person name="Leebens-Mack J."/>
            <person name="Grimwood J."/>
            <person name="Schmutz J."/>
            <person name="Soltis P."/>
            <person name="Soltis D."/>
            <person name="Chen Z.-H."/>
        </authorList>
    </citation>
    <scope>NUCLEOTIDE SEQUENCE</scope>
    <source>
        <strain evidence="1">Whitten #5841</strain>
        <tissue evidence="1">Leaf</tissue>
    </source>
</reference>
<gene>
    <name evidence="1" type="ORF">KP509_03G005600</name>
</gene>
<keyword evidence="2" id="KW-1185">Reference proteome</keyword>
<proteinExistence type="predicted"/>